<dbReference type="OrthoDB" id="9786910at2"/>
<dbReference type="EMBL" id="SWDV01000017">
    <property type="protein sequence ID" value="TLX76232.1"/>
    <property type="molecule type" value="Genomic_DNA"/>
</dbReference>
<keyword evidence="14" id="KW-1185">Reference proteome</keyword>
<feature type="transmembrane region" description="Helical" evidence="11">
    <location>
        <begin position="179"/>
        <end position="200"/>
    </location>
</feature>
<accession>A0A5R9R106</accession>
<evidence type="ECO:0000256" key="7">
    <source>
        <dbReference type="ARBA" id="ARBA00022903"/>
    </source>
</evidence>
<gene>
    <name evidence="13" type="ORF">FAS41_15510</name>
</gene>
<reference evidence="13 14" key="1">
    <citation type="submission" date="2019-04" db="EMBL/GenBank/DDBJ databases">
        <authorList>
            <person name="Li M."/>
        </authorList>
    </citation>
    <scope>NUCLEOTIDE SEQUENCE [LARGE SCALE GENOMIC DNA]</scope>
    <source>
        <strain evidence="13 14">LAM1902</strain>
    </source>
</reference>
<dbReference type="PANTHER" id="PTHR30413:SF10">
    <property type="entry name" value="CAPSULE POLYSACCHARIDE EXPORT INNER-MEMBRANE PROTEIN CTRC"/>
    <property type="match status" value="1"/>
</dbReference>
<feature type="transmembrane region" description="Helical" evidence="11">
    <location>
        <begin position="34"/>
        <end position="57"/>
    </location>
</feature>
<keyword evidence="5" id="KW-0762">Sugar transport</keyword>
<evidence type="ECO:0000256" key="8">
    <source>
        <dbReference type="ARBA" id="ARBA00022989"/>
    </source>
</evidence>
<organism evidence="13 14">
    <name type="scientific">Pseudomonas nicosulfuronedens</name>
    <dbReference type="NCBI Taxonomy" id="2571105"/>
    <lineage>
        <taxon>Bacteria</taxon>
        <taxon>Pseudomonadati</taxon>
        <taxon>Pseudomonadota</taxon>
        <taxon>Gammaproteobacteria</taxon>
        <taxon>Pseudomonadales</taxon>
        <taxon>Pseudomonadaceae</taxon>
        <taxon>Pseudomonas</taxon>
    </lineage>
</organism>
<evidence type="ECO:0000256" key="3">
    <source>
        <dbReference type="ARBA" id="ARBA00022448"/>
    </source>
</evidence>
<evidence type="ECO:0000313" key="14">
    <source>
        <dbReference type="Proteomes" id="UP000306635"/>
    </source>
</evidence>
<evidence type="ECO:0000256" key="2">
    <source>
        <dbReference type="ARBA" id="ARBA00007783"/>
    </source>
</evidence>
<dbReference type="InterPro" id="IPR047817">
    <property type="entry name" value="ABC2_TM_bact-type"/>
</dbReference>
<keyword evidence="7" id="KW-0972">Capsule biogenesis/degradation</keyword>
<feature type="transmembrane region" description="Helical" evidence="11">
    <location>
        <begin position="234"/>
        <end position="254"/>
    </location>
</feature>
<keyword evidence="6 11" id="KW-0812">Transmembrane</keyword>
<sequence>MIGLLKNIWLYRHFILSSIKNEFLVRFSRSRLGALWMLVHPLTQVLIYALVLSNVLAAKLPGVSNHYAYAIYLLAGMLGWNLFSEIVSRCLTIFTDQGNLIKKMLFPRITLPAIAVGSCLVNNVLLMIAMIAVLFVLGHPPGLEMFWLFPLTLLVIAIAVGAGLTLGILNVFVRDIGQVVPIFLQILFWFTPIVYPVNIIPENLKSLVEYNPLYHIIGAYHQVILYNAPPQLDATAVLLLAFALGLLAFGLFIFRRAAPEIVDSL</sequence>
<evidence type="ECO:0000313" key="13">
    <source>
        <dbReference type="EMBL" id="TLX76232.1"/>
    </source>
</evidence>
<dbReference type="Proteomes" id="UP000306635">
    <property type="component" value="Unassembled WGS sequence"/>
</dbReference>
<dbReference type="InterPro" id="IPR013525">
    <property type="entry name" value="ABC2_TM"/>
</dbReference>
<dbReference type="PANTHER" id="PTHR30413">
    <property type="entry name" value="INNER MEMBRANE TRANSPORT PERMEASE"/>
    <property type="match status" value="1"/>
</dbReference>
<evidence type="ECO:0000256" key="10">
    <source>
        <dbReference type="ARBA" id="ARBA00023136"/>
    </source>
</evidence>
<feature type="domain" description="ABC transmembrane type-2" evidence="12">
    <location>
        <begin position="32"/>
        <end position="257"/>
    </location>
</feature>
<keyword evidence="9" id="KW-0625">Polysaccharide transport</keyword>
<dbReference type="Pfam" id="PF01061">
    <property type="entry name" value="ABC2_membrane"/>
    <property type="match status" value="1"/>
</dbReference>
<comment type="similarity">
    <text evidence="2 11">Belongs to the ABC-2 integral membrane protein family.</text>
</comment>
<comment type="caution">
    <text evidence="13">The sequence shown here is derived from an EMBL/GenBank/DDBJ whole genome shotgun (WGS) entry which is preliminary data.</text>
</comment>
<evidence type="ECO:0000256" key="6">
    <source>
        <dbReference type="ARBA" id="ARBA00022692"/>
    </source>
</evidence>
<dbReference type="PRINTS" id="PR00164">
    <property type="entry name" value="ABC2TRNSPORT"/>
</dbReference>
<keyword evidence="10 11" id="KW-0472">Membrane</keyword>
<feature type="transmembrane region" description="Helical" evidence="11">
    <location>
        <begin position="69"/>
        <end position="88"/>
    </location>
</feature>
<evidence type="ECO:0000256" key="1">
    <source>
        <dbReference type="ARBA" id="ARBA00004651"/>
    </source>
</evidence>
<dbReference type="AlphaFoldDB" id="A0A5R9R106"/>
<dbReference type="GO" id="GO:0140359">
    <property type="term" value="F:ABC-type transporter activity"/>
    <property type="evidence" value="ECO:0007669"/>
    <property type="project" value="InterPro"/>
</dbReference>
<keyword evidence="4 11" id="KW-1003">Cell membrane</keyword>
<evidence type="ECO:0000256" key="11">
    <source>
        <dbReference type="RuleBase" id="RU361157"/>
    </source>
</evidence>
<dbReference type="GO" id="GO:0043190">
    <property type="term" value="C:ATP-binding cassette (ABC) transporter complex"/>
    <property type="evidence" value="ECO:0007669"/>
    <property type="project" value="InterPro"/>
</dbReference>
<dbReference type="InterPro" id="IPR000412">
    <property type="entry name" value="ABC_2_transport"/>
</dbReference>
<evidence type="ECO:0000256" key="9">
    <source>
        <dbReference type="ARBA" id="ARBA00023047"/>
    </source>
</evidence>
<proteinExistence type="inferred from homology"/>
<name>A0A5R9R106_9PSED</name>
<feature type="transmembrane region" description="Helical" evidence="11">
    <location>
        <begin position="147"/>
        <end position="172"/>
    </location>
</feature>
<dbReference type="PROSITE" id="PS51012">
    <property type="entry name" value="ABC_TM2"/>
    <property type="match status" value="1"/>
</dbReference>
<evidence type="ECO:0000259" key="12">
    <source>
        <dbReference type="PROSITE" id="PS51012"/>
    </source>
</evidence>
<dbReference type="GO" id="GO:0015920">
    <property type="term" value="P:lipopolysaccharide transport"/>
    <property type="evidence" value="ECO:0007669"/>
    <property type="project" value="TreeGrafter"/>
</dbReference>
<feature type="transmembrane region" description="Helical" evidence="11">
    <location>
        <begin position="109"/>
        <end position="135"/>
    </location>
</feature>
<keyword evidence="3 11" id="KW-0813">Transport</keyword>
<dbReference type="GO" id="GO:0015774">
    <property type="term" value="P:polysaccharide transport"/>
    <property type="evidence" value="ECO:0007669"/>
    <property type="project" value="UniProtKB-KW"/>
</dbReference>
<protein>
    <recommendedName>
        <fullName evidence="11">Transport permease protein</fullName>
    </recommendedName>
</protein>
<comment type="subcellular location">
    <subcellularLocation>
        <location evidence="11">Cell inner membrane</location>
        <topology evidence="11">Multi-pass membrane protein</topology>
    </subcellularLocation>
    <subcellularLocation>
        <location evidence="1">Cell membrane</location>
        <topology evidence="1">Multi-pass membrane protein</topology>
    </subcellularLocation>
</comment>
<keyword evidence="8 11" id="KW-1133">Transmembrane helix</keyword>
<evidence type="ECO:0000256" key="4">
    <source>
        <dbReference type="ARBA" id="ARBA00022475"/>
    </source>
</evidence>
<evidence type="ECO:0000256" key="5">
    <source>
        <dbReference type="ARBA" id="ARBA00022597"/>
    </source>
</evidence>
<dbReference type="RefSeq" id="WP_138523730.1">
    <property type="nucleotide sequence ID" value="NZ_JAOCBK010000002.1"/>
</dbReference>